<dbReference type="Proteomes" id="UP000294498">
    <property type="component" value="Unassembled WGS sequence"/>
</dbReference>
<dbReference type="PROSITE" id="PS51257">
    <property type="entry name" value="PROKAR_LIPOPROTEIN"/>
    <property type="match status" value="1"/>
</dbReference>
<organism evidence="2 3">
    <name type="scientific">Dinghuibacter silviterrae</name>
    <dbReference type="NCBI Taxonomy" id="1539049"/>
    <lineage>
        <taxon>Bacteria</taxon>
        <taxon>Pseudomonadati</taxon>
        <taxon>Bacteroidota</taxon>
        <taxon>Chitinophagia</taxon>
        <taxon>Chitinophagales</taxon>
        <taxon>Chitinophagaceae</taxon>
        <taxon>Dinghuibacter</taxon>
    </lineage>
</organism>
<keyword evidence="3" id="KW-1185">Reference proteome</keyword>
<sequence>MKPINVQLLLAGAVLAGMLTGCRPGDGKIPVNEEKAAEHIISTTKAEAYIKSFAVAKQELLRVAANDSFLNKEFQLPIGESFNRDAIAALLNADGATGIRIYLGRDDSGQVRLVLFPVNKDGRDIHTVLVKLPATNTGQTAPRSASSTDDTQGVDIGQRCPTQCD</sequence>
<proteinExistence type="predicted"/>
<gene>
    <name evidence="2" type="ORF">EDB95_1037</name>
</gene>
<dbReference type="OrthoDB" id="661656at2"/>
<evidence type="ECO:0000313" key="3">
    <source>
        <dbReference type="Proteomes" id="UP000294498"/>
    </source>
</evidence>
<evidence type="ECO:0000313" key="2">
    <source>
        <dbReference type="EMBL" id="TDX00021.1"/>
    </source>
</evidence>
<name>A0A4R8DS87_9BACT</name>
<reference evidence="2 3" key="1">
    <citation type="submission" date="2019-03" db="EMBL/GenBank/DDBJ databases">
        <title>Genomic Encyclopedia of Type Strains, Phase IV (KMG-IV): sequencing the most valuable type-strain genomes for metagenomic binning, comparative biology and taxonomic classification.</title>
        <authorList>
            <person name="Goeker M."/>
        </authorList>
    </citation>
    <scope>NUCLEOTIDE SEQUENCE [LARGE SCALE GENOMIC DNA]</scope>
    <source>
        <strain evidence="2 3">DSM 100059</strain>
    </source>
</reference>
<protein>
    <submittedName>
        <fullName evidence="2">Uncharacterized protein</fullName>
    </submittedName>
</protein>
<comment type="caution">
    <text evidence="2">The sequence shown here is derived from an EMBL/GenBank/DDBJ whole genome shotgun (WGS) entry which is preliminary data.</text>
</comment>
<dbReference type="AlphaFoldDB" id="A0A4R8DS87"/>
<dbReference type="EMBL" id="SODV01000001">
    <property type="protein sequence ID" value="TDX00021.1"/>
    <property type="molecule type" value="Genomic_DNA"/>
</dbReference>
<accession>A0A4R8DS87</accession>
<feature type="compositionally biased region" description="Polar residues" evidence="1">
    <location>
        <begin position="136"/>
        <end position="151"/>
    </location>
</feature>
<feature type="region of interest" description="Disordered" evidence="1">
    <location>
        <begin position="136"/>
        <end position="165"/>
    </location>
</feature>
<dbReference type="RefSeq" id="WP_133991222.1">
    <property type="nucleotide sequence ID" value="NZ_SODV01000001.1"/>
</dbReference>
<evidence type="ECO:0000256" key="1">
    <source>
        <dbReference type="SAM" id="MobiDB-lite"/>
    </source>
</evidence>